<proteinExistence type="predicted"/>
<dbReference type="EMBL" id="CP033893">
    <property type="protein sequence ID" value="QDL30737.1"/>
    <property type="molecule type" value="Genomic_DNA"/>
</dbReference>
<evidence type="ECO:0000313" key="3">
    <source>
        <dbReference type="Proteomes" id="UP000317572"/>
    </source>
</evidence>
<gene>
    <name evidence="2" type="ORF">EGO53_02545</name>
</gene>
<dbReference type="RefSeq" id="WP_142814593.1">
    <property type="nucleotide sequence ID" value="NZ_CP033893.1"/>
</dbReference>
<dbReference type="AlphaFoldDB" id="A0A515CRF7"/>
<protein>
    <submittedName>
        <fullName evidence="2">AlpA family phage regulatory protein</fullName>
    </submittedName>
</protein>
<reference evidence="2 3" key="1">
    <citation type="submission" date="2018-11" db="EMBL/GenBank/DDBJ databases">
        <title>The first complete genome of Serratia liquefaciens isolated from metalophyte plant revel distinctness adaptive mechanisms in an extreme habitat.</title>
        <authorList>
            <person name="Caneschi W.L."/>
            <person name="Sanchez A.B."/>
            <person name="Felestrino E.B."/>
            <person name="Assis R.A.B."/>
            <person name="Lemes C.G.C."/>
            <person name="Cordeiro I.F."/>
            <person name="Fonseca N.P."/>
            <person name="Villa M."/>
            <person name="Vieira I.T."/>
            <person name="Moraes L.A."/>
            <person name="Kamino L.H.Y."/>
            <person name="do Carmo F."/>
            <person name="Garcia C.M."/>
            <person name="Almeida N.F."/>
            <person name="Silva R.S."/>
            <person name="Ferro J.A."/>
            <person name="Ferro M.I.T."/>
            <person name="Varani A.M."/>
            <person name="Ferreira R.M."/>
            <person name="dos Santos V.L."/>
            <person name="Silva U.C."/>
            <person name="Setubal J.C."/>
            <person name="Moreira L.M."/>
        </authorList>
    </citation>
    <scope>NUCLEOTIDE SEQUENCE [LARGE SCALE GENOMIC DNA]</scope>
    <source>
        <strain evidence="2 3">FG3</strain>
    </source>
</reference>
<feature type="region of interest" description="Disordered" evidence="1">
    <location>
        <begin position="54"/>
        <end position="83"/>
    </location>
</feature>
<evidence type="ECO:0000256" key="1">
    <source>
        <dbReference type="SAM" id="MobiDB-lite"/>
    </source>
</evidence>
<sequence>MKAAIDKKELLRRVPLSFYTINALEKAGKFPKRFSITEGRVAWNGDEVEVWLDERQEHGTGKKPVNMPDVRQRKHRPVQERAA</sequence>
<accession>A0A515CRF7</accession>
<name>A0A515CRF7_SERLI</name>
<organism evidence="2 3">
    <name type="scientific">Serratia liquefaciens</name>
    <dbReference type="NCBI Taxonomy" id="614"/>
    <lineage>
        <taxon>Bacteria</taxon>
        <taxon>Pseudomonadati</taxon>
        <taxon>Pseudomonadota</taxon>
        <taxon>Gammaproteobacteria</taxon>
        <taxon>Enterobacterales</taxon>
        <taxon>Yersiniaceae</taxon>
        <taxon>Serratia</taxon>
    </lineage>
</organism>
<evidence type="ECO:0000313" key="2">
    <source>
        <dbReference type="EMBL" id="QDL30737.1"/>
    </source>
</evidence>
<dbReference type="Proteomes" id="UP000317572">
    <property type="component" value="Chromosome"/>
</dbReference>